<dbReference type="AlphaFoldDB" id="A0A9W7ALK1"/>
<name>A0A9W7ALK1_9STRA</name>
<evidence type="ECO:0000259" key="5">
    <source>
        <dbReference type="Pfam" id="PF01979"/>
    </source>
</evidence>
<dbReference type="GO" id="GO:0008892">
    <property type="term" value="F:guanine deaminase activity"/>
    <property type="evidence" value="ECO:0007669"/>
    <property type="project" value="TreeGrafter"/>
</dbReference>
<protein>
    <recommendedName>
        <fullName evidence="9">Guanine deaminase</fullName>
    </recommendedName>
</protein>
<dbReference type="PANTHER" id="PTHR11271">
    <property type="entry name" value="GUANINE DEAMINASE"/>
    <property type="match status" value="1"/>
</dbReference>
<evidence type="ECO:0000256" key="2">
    <source>
        <dbReference type="ARBA" id="ARBA00022723"/>
    </source>
</evidence>
<dbReference type="Proteomes" id="UP001165122">
    <property type="component" value="Unassembled WGS sequence"/>
</dbReference>
<dbReference type="InterPro" id="IPR011059">
    <property type="entry name" value="Metal-dep_hydrolase_composite"/>
</dbReference>
<comment type="cofactor">
    <cofactor evidence="1">
        <name>Zn(2+)</name>
        <dbReference type="ChEBI" id="CHEBI:29105"/>
    </cofactor>
</comment>
<dbReference type="OrthoDB" id="194468at2759"/>
<proteinExistence type="predicted"/>
<keyword evidence="3" id="KW-0378">Hydrolase</keyword>
<feature type="domain" description="N-acetyltransferase" evidence="6">
    <location>
        <begin position="5"/>
        <end position="144"/>
    </location>
</feature>
<organism evidence="7 8">
    <name type="scientific">Triparma laevis f. longispina</name>
    <dbReference type="NCBI Taxonomy" id="1714387"/>
    <lineage>
        <taxon>Eukaryota</taxon>
        <taxon>Sar</taxon>
        <taxon>Stramenopiles</taxon>
        <taxon>Ochrophyta</taxon>
        <taxon>Bolidophyceae</taxon>
        <taxon>Parmales</taxon>
        <taxon>Triparmaceae</taxon>
        <taxon>Triparma</taxon>
    </lineage>
</organism>
<dbReference type="SUPFAM" id="SSF51556">
    <property type="entry name" value="Metallo-dependent hydrolases"/>
    <property type="match status" value="1"/>
</dbReference>
<evidence type="ECO:0000313" key="8">
    <source>
        <dbReference type="Proteomes" id="UP001165122"/>
    </source>
</evidence>
<dbReference type="Gene3D" id="2.30.40.10">
    <property type="entry name" value="Urease, subunit C, domain 1"/>
    <property type="match status" value="1"/>
</dbReference>
<gene>
    <name evidence="7" type="ORF">TrLO_g15850</name>
</gene>
<sequence length="609" mass="67279">MKTQLRHLIDDDVASLTAAANDRAISPSLRNGFPTPYTQSHAEYFITVASRKASDLVLAIIDSSTPTTILGIISLLRSKPADPTVLELGYWLNPRYWNQGIITRSIDQILHFKSPIIPTMFRAEALVSVTNIGSSKALIKNNFKRDALLRNHNEKDGERRSDCHLYSKTIDQNSPPDTAFVRGNFVHSKENGELEILMDHLMEIDLLSGCIVTFEPADVSTFSSLHYLYKSPTSSDFITPGFIDCHVHAPQYSFAGTATDRPLMGKEGWLESYTFPSERRLSDQNLATKTYSKVVKRLLREGTTTACYLATIHLNSSLILADQCEKFNQRALIGKVNMDQNSPPDYIETTEESLANTETFIKQIQGRDSFKNGNIFPVITPRFIPTCSKALLSGLGRLAKKYDTRVQSHISESVDEVAFVKSLGYEETDAEIFQNYGLLKNSIQAHGVWCSKDDLGLMKENNAGIACCPLSNVYFASGILDLNICEEVGVNVGLGTDVSGGYSPSMLNSQRTAVVTSRVSNFSKEKESIDYKKAFFLATLGSARTLHLEHLVGNFVIGKRFDAVCWSVEGGGGGVDVFDGDTPEDIVQKILTNGGREDIARVFVNGKDC</sequence>
<evidence type="ECO:0008006" key="9">
    <source>
        <dbReference type="Google" id="ProtNLM"/>
    </source>
</evidence>
<keyword evidence="2" id="KW-0479">Metal-binding</keyword>
<dbReference type="Gene3D" id="3.20.20.140">
    <property type="entry name" value="Metal-dependent hydrolases"/>
    <property type="match status" value="1"/>
</dbReference>
<evidence type="ECO:0000256" key="3">
    <source>
        <dbReference type="ARBA" id="ARBA00022801"/>
    </source>
</evidence>
<dbReference type="GO" id="GO:0005829">
    <property type="term" value="C:cytosol"/>
    <property type="evidence" value="ECO:0007669"/>
    <property type="project" value="TreeGrafter"/>
</dbReference>
<dbReference type="InterPro" id="IPR051607">
    <property type="entry name" value="Metallo-dep_hydrolases"/>
</dbReference>
<evidence type="ECO:0000256" key="4">
    <source>
        <dbReference type="ARBA" id="ARBA00022833"/>
    </source>
</evidence>
<dbReference type="InterPro" id="IPR016181">
    <property type="entry name" value="Acyl_CoA_acyltransferase"/>
</dbReference>
<evidence type="ECO:0000256" key="1">
    <source>
        <dbReference type="ARBA" id="ARBA00001947"/>
    </source>
</evidence>
<dbReference type="Pfam" id="PF01979">
    <property type="entry name" value="Amidohydro_1"/>
    <property type="match status" value="1"/>
</dbReference>
<dbReference type="EMBL" id="BRXW01000698">
    <property type="protein sequence ID" value="GMH74502.1"/>
    <property type="molecule type" value="Genomic_DNA"/>
</dbReference>
<dbReference type="SUPFAM" id="SSF55729">
    <property type="entry name" value="Acyl-CoA N-acyltransferases (Nat)"/>
    <property type="match status" value="1"/>
</dbReference>
<dbReference type="InterPro" id="IPR006680">
    <property type="entry name" value="Amidohydro-rel"/>
</dbReference>
<reference evidence="8" key="1">
    <citation type="journal article" date="2023" name="Commun. Biol.">
        <title>Genome analysis of Parmales, the sister group of diatoms, reveals the evolutionary specialization of diatoms from phago-mixotrophs to photoautotrophs.</title>
        <authorList>
            <person name="Ban H."/>
            <person name="Sato S."/>
            <person name="Yoshikawa S."/>
            <person name="Yamada K."/>
            <person name="Nakamura Y."/>
            <person name="Ichinomiya M."/>
            <person name="Sato N."/>
            <person name="Blanc-Mathieu R."/>
            <person name="Endo H."/>
            <person name="Kuwata A."/>
            <person name="Ogata H."/>
        </authorList>
    </citation>
    <scope>NUCLEOTIDE SEQUENCE [LARGE SCALE GENOMIC DNA]</scope>
    <source>
        <strain evidence="8">NIES 3700</strain>
    </source>
</reference>
<comment type="caution">
    <text evidence="7">The sequence shown here is derived from an EMBL/GenBank/DDBJ whole genome shotgun (WGS) entry which is preliminary data.</text>
</comment>
<dbReference type="Pfam" id="PF13302">
    <property type="entry name" value="Acetyltransf_3"/>
    <property type="match status" value="1"/>
</dbReference>
<dbReference type="InterPro" id="IPR000182">
    <property type="entry name" value="GNAT_dom"/>
</dbReference>
<dbReference type="GO" id="GO:0046098">
    <property type="term" value="P:guanine metabolic process"/>
    <property type="evidence" value="ECO:0007669"/>
    <property type="project" value="TreeGrafter"/>
</dbReference>
<feature type="domain" description="Amidohydrolase-related" evidence="5">
    <location>
        <begin position="237"/>
        <end position="607"/>
    </location>
</feature>
<dbReference type="InterPro" id="IPR032466">
    <property type="entry name" value="Metal_Hydrolase"/>
</dbReference>
<dbReference type="GO" id="GO:0008270">
    <property type="term" value="F:zinc ion binding"/>
    <property type="evidence" value="ECO:0007669"/>
    <property type="project" value="TreeGrafter"/>
</dbReference>
<dbReference type="PANTHER" id="PTHR11271:SF6">
    <property type="entry name" value="GUANINE DEAMINASE"/>
    <property type="match status" value="1"/>
</dbReference>
<evidence type="ECO:0000259" key="6">
    <source>
        <dbReference type="Pfam" id="PF13302"/>
    </source>
</evidence>
<dbReference type="Gene3D" id="3.40.630.30">
    <property type="match status" value="1"/>
</dbReference>
<keyword evidence="4" id="KW-0862">Zinc</keyword>
<evidence type="ECO:0000313" key="7">
    <source>
        <dbReference type="EMBL" id="GMH74502.1"/>
    </source>
</evidence>
<keyword evidence="8" id="KW-1185">Reference proteome</keyword>
<dbReference type="GO" id="GO:0016747">
    <property type="term" value="F:acyltransferase activity, transferring groups other than amino-acyl groups"/>
    <property type="evidence" value="ECO:0007669"/>
    <property type="project" value="InterPro"/>
</dbReference>
<accession>A0A9W7ALK1</accession>